<sequence>MISQLLNRSLEIPLFLNRFRKRFGIPVYLRLKSTSFVQKRMRISPHPFFCLVPSGVEITPGSTVEKKLSHEAFRRKANT</sequence>
<proteinExistence type="predicted"/>
<dbReference type="EMBL" id="QRTC01000050">
    <property type="protein sequence ID" value="RGQ36873.1"/>
    <property type="molecule type" value="Genomic_DNA"/>
</dbReference>
<protein>
    <submittedName>
        <fullName evidence="1">Uncharacterized protein</fullName>
    </submittedName>
</protein>
<dbReference type="Proteomes" id="UP000284751">
    <property type="component" value="Unassembled WGS sequence"/>
</dbReference>
<name>A0A412AVG6_9FIRM</name>
<gene>
    <name evidence="1" type="ORF">DWY99_11080</name>
</gene>
<evidence type="ECO:0000313" key="1">
    <source>
        <dbReference type="EMBL" id="RGQ36873.1"/>
    </source>
</evidence>
<comment type="caution">
    <text evidence="1">The sequence shown here is derived from an EMBL/GenBank/DDBJ whole genome shotgun (WGS) entry which is preliminary data.</text>
</comment>
<accession>A0A412AVG6</accession>
<organism evidence="1 2">
    <name type="scientific">[Clostridium] leptum</name>
    <dbReference type="NCBI Taxonomy" id="1535"/>
    <lineage>
        <taxon>Bacteria</taxon>
        <taxon>Bacillati</taxon>
        <taxon>Bacillota</taxon>
        <taxon>Clostridia</taxon>
        <taxon>Eubacteriales</taxon>
        <taxon>Oscillospiraceae</taxon>
        <taxon>Oscillospiraceae incertae sedis</taxon>
    </lineage>
</organism>
<reference evidence="1 2" key="1">
    <citation type="submission" date="2018-08" db="EMBL/GenBank/DDBJ databases">
        <title>A genome reference for cultivated species of the human gut microbiota.</title>
        <authorList>
            <person name="Zou Y."/>
            <person name="Xue W."/>
            <person name="Luo G."/>
        </authorList>
    </citation>
    <scope>NUCLEOTIDE SEQUENCE [LARGE SCALE GENOMIC DNA]</scope>
    <source>
        <strain evidence="1 2">AF28-26</strain>
    </source>
</reference>
<dbReference type="AlphaFoldDB" id="A0A412AVG6"/>
<evidence type="ECO:0000313" key="2">
    <source>
        <dbReference type="Proteomes" id="UP000284751"/>
    </source>
</evidence>